<sequence>MKVVSNAGPLITLGKRGQLGLLLRLYQEIFISQEVHTEVVVKGLEIGEPDASATAFLVNQGLIRVRKIEFPSSLPEWSGGIDEGEISTILLALHLQTDWILVDDLQARRAARAAGLRSKGSIGILLQGLRAGYLSLAEFELLIHMIRNRRDLWIHPHLCELALQEARRFAGRDRV</sequence>
<dbReference type="RefSeq" id="WP_088572357.1">
    <property type="nucleotide sequence ID" value="NZ_FYEK01000075.1"/>
</dbReference>
<dbReference type="OrthoDB" id="122346at2"/>
<organism evidence="1 2">
    <name type="scientific">Thermoflexus hugenholtzii JAD2</name>
    <dbReference type="NCBI Taxonomy" id="877466"/>
    <lineage>
        <taxon>Bacteria</taxon>
        <taxon>Bacillati</taxon>
        <taxon>Chloroflexota</taxon>
        <taxon>Thermoflexia</taxon>
        <taxon>Thermoflexales</taxon>
        <taxon>Thermoflexaceae</taxon>
        <taxon>Thermoflexus</taxon>
    </lineage>
</organism>
<evidence type="ECO:0000313" key="2">
    <source>
        <dbReference type="Proteomes" id="UP000197025"/>
    </source>
</evidence>
<dbReference type="PANTHER" id="PTHR39550:SF1">
    <property type="entry name" value="SLL0658 PROTEIN"/>
    <property type="match status" value="1"/>
</dbReference>
<reference evidence="2" key="1">
    <citation type="submission" date="2017-06" db="EMBL/GenBank/DDBJ databases">
        <authorList>
            <person name="Varghese N."/>
            <person name="Submissions S."/>
        </authorList>
    </citation>
    <scope>NUCLEOTIDE SEQUENCE [LARGE SCALE GENOMIC DNA]</scope>
    <source>
        <strain evidence="2">JAD2</strain>
    </source>
</reference>
<dbReference type="Proteomes" id="UP000197025">
    <property type="component" value="Unassembled WGS sequence"/>
</dbReference>
<dbReference type="EMBL" id="FYEK01000075">
    <property type="protein sequence ID" value="SNB74960.1"/>
    <property type="molecule type" value="Genomic_DNA"/>
</dbReference>
<dbReference type="PANTHER" id="PTHR39550">
    <property type="entry name" value="SLL0658 PROTEIN"/>
    <property type="match status" value="1"/>
</dbReference>
<protein>
    <submittedName>
        <fullName evidence="1">Predicted nucleic acid-binding protein, contains PIN domain</fullName>
    </submittedName>
</protein>
<dbReference type="InParanoid" id="A0A212RRA6"/>
<dbReference type="InterPro" id="IPR021799">
    <property type="entry name" value="PIN-like_prokaryotic"/>
</dbReference>
<keyword evidence="2" id="KW-1185">Reference proteome</keyword>
<evidence type="ECO:0000313" key="1">
    <source>
        <dbReference type="EMBL" id="SNB74960.1"/>
    </source>
</evidence>
<dbReference type="Pfam" id="PF11848">
    <property type="entry name" value="DUF3368"/>
    <property type="match status" value="1"/>
</dbReference>
<name>A0A212RRA6_9CHLR</name>
<gene>
    <name evidence="1" type="ORF">SAMN02746019_00018360</name>
</gene>
<proteinExistence type="predicted"/>
<dbReference type="AlphaFoldDB" id="A0A212RRA6"/>
<accession>A0A212RRA6</accession>